<dbReference type="EMBL" id="JBGORX010000001">
    <property type="protein sequence ID" value="MFJ1267160.1"/>
    <property type="molecule type" value="Genomic_DNA"/>
</dbReference>
<accession>A0ABW8D6M5</accession>
<dbReference type="InterPro" id="IPR036249">
    <property type="entry name" value="Thioredoxin-like_sf"/>
</dbReference>
<keyword evidence="1" id="KW-0472">Membrane</keyword>
<feature type="transmembrane region" description="Helical" evidence="1">
    <location>
        <begin position="233"/>
        <end position="254"/>
    </location>
</feature>
<keyword evidence="1" id="KW-0812">Transmembrane</keyword>
<proteinExistence type="predicted"/>
<comment type="caution">
    <text evidence="3">The sequence shown here is derived from an EMBL/GenBank/DDBJ whole genome shotgun (WGS) entry which is preliminary data.</text>
</comment>
<keyword evidence="1" id="KW-1133">Transmembrane helix</keyword>
<feature type="chain" id="PRO_5045577630" description="Thioredoxin domain-containing protein" evidence="2">
    <location>
        <begin position="21"/>
        <end position="386"/>
    </location>
</feature>
<evidence type="ECO:0000256" key="1">
    <source>
        <dbReference type="SAM" id="Phobius"/>
    </source>
</evidence>
<dbReference type="SUPFAM" id="SSF52833">
    <property type="entry name" value="Thioredoxin-like"/>
    <property type="match status" value="1"/>
</dbReference>
<evidence type="ECO:0000313" key="3">
    <source>
        <dbReference type="EMBL" id="MFJ1267160.1"/>
    </source>
</evidence>
<keyword evidence="2" id="KW-0732">Signal</keyword>
<dbReference type="Proteomes" id="UP001615550">
    <property type="component" value="Unassembled WGS sequence"/>
</dbReference>
<feature type="transmembrane region" description="Helical" evidence="1">
    <location>
        <begin position="368"/>
        <end position="385"/>
    </location>
</feature>
<feature type="transmembrane region" description="Helical" evidence="1">
    <location>
        <begin position="261"/>
        <end position="288"/>
    </location>
</feature>
<feature type="signal peptide" evidence="2">
    <location>
        <begin position="1"/>
        <end position="20"/>
    </location>
</feature>
<organism evidence="3 4">
    <name type="scientific">Legionella lytica</name>
    <dbReference type="NCBI Taxonomy" id="96232"/>
    <lineage>
        <taxon>Bacteria</taxon>
        <taxon>Pseudomonadati</taxon>
        <taxon>Pseudomonadota</taxon>
        <taxon>Gammaproteobacteria</taxon>
        <taxon>Legionellales</taxon>
        <taxon>Legionellaceae</taxon>
        <taxon>Legionella</taxon>
    </lineage>
</organism>
<feature type="transmembrane region" description="Helical" evidence="1">
    <location>
        <begin position="204"/>
        <end position="221"/>
    </location>
</feature>
<protein>
    <recommendedName>
        <fullName evidence="5">Thioredoxin domain-containing protein</fullName>
    </recommendedName>
</protein>
<feature type="transmembrane region" description="Helical" evidence="1">
    <location>
        <begin position="308"/>
        <end position="329"/>
    </location>
</feature>
<sequence length="386" mass="44252">MKTAFRLFWVFFLLSFNLWAGDGATSWYTQDANKKLTLNVELFLSSTCPHCHKADEFFSSLSKSNPYLHVQRNIINEDKNALIRFNQLLSEQHMDDFAVPSIYFCGSRWLGFASAETTGKDLLHAINYCKQQIEKDGTLTPATIDTLRHWANANKFDSGMVEKPSTFSYIVTIAITDAFSPCAFFCFAGFLAFLFLGENHKTRISASLLFILAMAITHYWQQVHTSSFYELLPWLRGPAFILGAVAVYFVVQFYKRKSTRYWLLSLAFLFGFMVTVYQQTCVMNWSYIFEQWLNNQNVSSLHAGFYQLLYQALYILPLVIILIFYLTLFKVKRFVAMQPRLVPIGLLFILAIAACLIAYPLLLANLTVSVFTILILGVCGRFINLT</sequence>
<dbReference type="RefSeq" id="WP_400185711.1">
    <property type="nucleotide sequence ID" value="NZ_JBGORX010000001.1"/>
</dbReference>
<evidence type="ECO:0000256" key="2">
    <source>
        <dbReference type="SAM" id="SignalP"/>
    </source>
</evidence>
<gene>
    <name evidence="3" type="ORF">ACD661_01175</name>
</gene>
<name>A0ABW8D6M5_9GAMM</name>
<reference evidence="3 4" key="1">
    <citation type="submission" date="2024-08" db="EMBL/GenBank/DDBJ databases">
        <title>Draft Genome Sequence of Legionella lytica strain DSB2004, Isolated From a Fire Sprinkler System.</title>
        <authorList>
            <person name="Everhart A.D."/>
            <person name="Kidane D.T."/>
            <person name="Farone A.L."/>
            <person name="Farone M.B."/>
        </authorList>
    </citation>
    <scope>NUCLEOTIDE SEQUENCE [LARGE SCALE GENOMIC DNA]</scope>
    <source>
        <strain evidence="3 4">DSB2004</strain>
    </source>
</reference>
<feature type="transmembrane region" description="Helical" evidence="1">
    <location>
        <begin position="178"/>
        <end position="197"/>
    </location>
</feature>
<keyword evidence="4" id="KW-1185">Reference proteome</keyword>
<evidence type="ECO:0008006" key="5">
    <source>
        <dbReference type="Google" id="ProtNLM"/>
    </source>
</evidence>
<dbReference type="Gene3D" id="3.40.30.10">
    <property type="entry name" value="Glutaredoxin"/>
    <property type="match status" value="1"/>
</dbReference>
<feature type="transmembrane region" description="Helical" evidence="1">
    <location>
        <begin position="341"/>
        <end position="362"/>
    </location>
</feature>
<evidence type="ECO:0000313" key="4">
    <source>
        <dbReference type="Proteomes" id="UP001615550"/>
    </source>
</evidence>